<dbReference type="InterPro" id="IPR013760">
    <property type="entry name" value="Topo_IIA-like_dom_sf"/>
</dbReference>
<name>A0A5E4GF43_PRUDU</name>
<evidence type="ECO:0000256" key="1">
    <source>
        <dbReference type="ARBA" id="ARBA00008263"/>
    </source>
</evidence>
<dbReference type="Pfam" id="PF00521">
    <property type="entry name" value="DNA_topoisoIV"/>
    <property type="match status" value="1"/>
</dbReference>
<dbReference type="InterPro" id="IPR002205">
    <property type="entry name" value="Topo_IIA_dom_A"/>
</dbReference>
<dbReference type="Gene3D" id="3.90.199.10">
    <property type="entry name" value="Topoisomerase II, domain 5"/>
    <property type="match status" value="1"/>
</dbReference>
<dbReference type="GO" id="GO:0005737">
    <property type="term" value="C:cytoplasm"/>
    <property type="evidence" value="ECO:0007669"/>
    <property type="project" value="TreeGrafter"/>
</dbReference>
<dbReference type="InterPro" id="IPR050220">
    <property type="entry name" value="Type_II_DNA_Topoisomerases"/>
</dbReference>
<dbReference type="InParanoid" id="A0A5E4GF43"/>
<organism evidence="7 8">
    <name type="scientific">Prunus dulcis</name>
    <name type="common">Almond</name>
    <name type="synonym">Amygdalus dulcis</name>
    <dbReference type="NCBI Taxonomy" id="3755"/>
    <lineage>
        <taxon>Eukaryota</taxon>
        <taxon>Viridiplantae</taxon>
        <taxon>Streptophyta</taxon>
        <taxon>Embryophyta</taxon>
        <taxon>Tracheophyta</taxon>
        <taxon>Spermatophyta</taxon>
        <taxon>Magnoliopsida</taxon>
        <taxon>eudicotyledons</taxon>
        <taxon>Gunneridae</taxon>
        <taxon>Pentapetalae</taxon>
        <taxon>rosids</taxon>
        <taxon>fabids</taxon>
        <taxon>Rosales</taxon>
        <taxon>Rosaceae</taxon>
        <taxon>Amygdaloideae</taxon>
        <taxon>Amygdaleae</taxon>
        <taxon>Prunus</taxon>
    </lineage>
</organism>
<dbReference type="GO" id="GO:0003918">
    <property type="term" value="F:DNA topoisomerase type II (double strand cut, ATP-hydrolyzing) activity"/>
    <property type="evidence" value="ECO:0007669"/>
    <property type="project" value="InterPro"/>
</dbReference>
<dbReference type="PANTHER" id="PTHR43493:SF5">
    <property type="entry name" value="DNA GYRASE SUBUNIT A, CHLOROPLASTIC_MITOCHONDRIAL"/>
    <property type="match status" value="1"/>
</dbReference>
<evidence type="ECO:0000313" key="7">
    <source>
        <dbReference type="EMBL" id="VVA38221.1"/>
    </source>
</evidence>
<dbReference type="SUPFAM" id="SSF56719">
    <property type="entry name" value="Type II DNA topoisomerase"/>
    <property type="match status" value="1"/>
</dbReference>
<feature type="region of interest" description="Disordered" evidence="5">
    <location>
        <begin position="92"/>
        <end position="145"/>
    </location>
</feature>
<dbReference type="PANTHER" id="PTHR43493">
    <property type="entry name" value="DNA GYRASE/TOPOISOMERASE SUBUNIT A"/>
    <property type="match status" value="1"/>
</dbReference>
<evidence type="ECO:0000256" key="2">
    <source>
        <dbReference type="ARBA" id="ARBA00023029"/>
    </source>
</evidence>
<dbReference type="GO" id="GO:0005524">
    <property type="term" value="F:ATP binding"/>
    <property type="evidence" value="ECO:0007669"/>
    <property type="project" value="InterPro"/>
</dbReference>
<dbReference type="AlphaFoldDB" id="A0A5E4GF43"/>
<keyword evidence="3" id="KW-0238">DNA-binding</keyword>
<comment type="similarity">
    <text evidence="1">Belongs to the type II topoisomerase GyrA/ParC subunit family.</text>
</comment>
<dbReference type="GO" id="GO:0006265">
    <property type="term" value="P:DNA topological change"/>
    <property type="evidence" value="ECO:0007669"/>
    <property type="project" value="InterPro"/>
</dbReference>
<feature type="domain" description="Topo IIA-type catalytic" evidence="6">
    <location>
        <begin position="58"/>
        <end position="93"/>
    </location>
</feature>
<evidence type="ECO:0000256" key="3">
    <source>
        <dbReference type="ARBA" id="ARBA00023125"/>
    </source>
</evidence>
<dbReference type="Gramene" id="VVA38221">
    <property type="protein sequence ID" value="VVA38221"/>
    <property type="gene ID" value="Prudul26B000306"/>
</dbReference>
<evidence type="ECO:0000313" key="8">
    <source>
        <dbReference type="Proteomes" id="UP000327085"/>
    </source>
</evidence>
<evidence type="ECO:0000256" key="4">
    <source>
        <dbReference type="ARBA" id="ARBA00023235"/>
    </source>
</evidence>
<keyword evidence="2" id="KW-0799">Topoisomerase</keyword>
<reference evidence="8" key="1">
    <citation type="journal article" date="2020" name="Plant J.">
        <title>Transposons played a major role in the diversification between the closely related almond and peach genomes: results from the almond genome sequence.</title>
        <authorList>
            <person name="Alioto T."/>
            <person name="Alexiou K.G."/>
            <person name="Bardil A."/>
            <person name="Barteri F."/>
            <person name="Castanera R."/>
            <person name="Cruz F."/>
            <person name="Dhingra A."/>
            <person name="Duval H."/>
            <person name="Fernandez I Marti A."/>
            <person name="Frias L."/>
            <person name="Galan B."/>
            <person name="Garcia J.L."/>
            <person name="Howad W."/>
            <person name="Gomez-Garrido J."/>
            <person name="Gut M."/>
            <person name="Julca I."/>
            <person name="Morata J."/>
            <person name="Puigdomenech P."/>
            <person name="Ribeca P."/>
            <person name="Rubio Cabetas M.J."/>
            <person name="Vlasova A."/>
            <person name="Wirthensohn M."/>
            <person name="Garcia-Mas J."/>
            <person name="Gabaldon T."/>
            <person name="Casacuberta J.M."/>
            <person name="Arus P."/>
        </authorList>
    </citation>
    <scope>NUCLEOTIDE SEQUENCE [LARGE SCALE GENOMIC DNA]</scope>
    <source>
        <strain evidence="8">cv. Texas</strain>
    </source>
</reference>
<dbReference type="EMBL" id="CABIKO010000618">
    <property type="protein sequence ID" value="VVA38221.1"/>
    <property type="molecule type" value="Genomic_DNA"/>
</dbReference>
<evidence type="ECO:0000259" key="6">
    <source>
        <dbReference type="Pfam" id="PF00521"/>
    </source>
</evidence>
<feature type="compositionally biased region" description="Low complexity" evidence="5">
    <location>
        <begin position="102"/>
        <end position="125"/>
    </location>
</feature>
<evidence type="ECO:0000256" key="5">
    <source>
        <dbReference type="SAM" id="MobiDB-lite"/>
    </source>
</evidence>
<keyword evidence="4" id="KW-0413">Isomerase</keyword>
<proteinExistence type="inferred from homology"/>
<protein>
    <submittedName>
        <fullName evidence="7">PREDICTED: DNA</fullName>
    </submittedName>
</protein>
<sequence length="145" mass="16006">MGLRTFLARGMDKSYALIRPLQEWNSNIFGHLRKRKARILSRLAGIQKALCNGHNPFLNGAFGIAVGMATNIPPHNLGELVDVLSVLIHNPEATPKGTTKNPSPTALLSPSPHSSSSRSPTKQPSCNNPIRPEPYFLYQKQQDFH</sequence>
<dbReference type="Proteomes" id="UP000327085">
    <property type="component" value="Unassembled WGS sequence"/>
</dbReference>
<accession>A0A5E4GF43</accession>
<gene>
    <name evidence="7" type="ORF">ALMOND_2B000306</name>
</gene>
<dbReference type="GO" id="GO:0009330">
    <property type="term" value="C:DNA topoisomerase type II (double strand cut, ATP-hydrolyzing) complex"/>
    <property type="evidence" value="ECO:0007669"/>
    <property type="project" value="TreeGrafter"/>
</dbReference>
<dbReference type="GO" id="GO:0003677">
    <property type="term" value="F:DNA binding"/>
    <property type="evidence" value="ECO:0007669"/>
    <property type="project" value="UniProtKB-KW"/>
</dbReference>
<dbReference type="InterPro" id="IPR013758">
    <property type="entry name" value="Topo_IIA_A/C_ab"/>
</dbReference>